<keyword evidence="5" id="KW-1185">Reference proteome</keyword>
<comment type="caution">
    <text evidence="4">The sequence shown here is derived from an EMBL/GenBank/DDBJ whole genome shotgun (WGS) entry which is preliminary data.</text>
</comment>
<feature type="chain" id="PRO_5046712426" evidence="2">
    <location>
        <begin position="30"/>
        <end position="344"/>
    </location>
</feature>
<dbReference type="RefSeq" id="WP_394317587.1">
    <property type="nucleotide sequence ID" value="NZ_JBHMQU010000004.1"/>
</dbReference>
<evidence type="ECO:0000256" key="2">
    <source>
        <dbReference type="SAM" id="SignalP"/>
    </source>
</evidence>
<evidence type="ECO:0000259" key="3">
    <source>
        <dbReference type="Pfam" id="PF13449"/>
    </source>
</evidence>
<feature type="signal peptide" evidence="2">
    <location>
        <begin position="1"/>
        <end position="29"/>
    </location>
</feature>
<sequence>MPRPRRTLIAAAAGLAWLAGGPALPPAGAGIAAAAAPAAEAPIVEPLGAFVWRNGDEDFGGFSGLELSDDGSRYWALSDRGTLRWGSIDRDGQGRIVRLTTAGSARLQDSRGRKLKPGYLGDAEGLAIDAAGRIFVSFEGLDRIARFDDPDQPAVVVPRAPAFRALKRNAGLEALAVTPSGDLLTMPEDWREEDQGDGSSFPVWRFRNGAWSTPYRLPRDPRWAPVGADVGPDGKLYVLERDFRGVLGFSSRVRRFALSEDRLGPPELLLESIPLQYDNLEGIAVWADGQGIRVTMISDDNFLFVQQTQLVEFRVRERPGAPAADIPATATAPAPPLSFAAPAD</sequence>
<dbReference type="InterPro" id="IPR027372">
    <property type="entry name" value="Phytase-like_dom"/>
</dbReference>
<evidence type="ECO:0000256" key="1">
    <source>
        <dbReference type="SAM" id="MobiDB-lite"/>
    </source>
</evidence>
<dbReference type="Pfam" id="PF13449">
    <property type="entry name" value="Phytase-like"/>
    <property type="match status" value="1"/>
</dbReference>
<dbReference type="Gene3D" id="2.120.10.30">
    <property type="entry name" value="TolB, C-terminal domain"/>
    <property type="match status" value="1"/>
</dbReference>
<accession>A0ABV6T1T4</accession>
<dbReference type="EMBL" id="JBHMQU010000004">
    <property type="protein sequence ID" value="MFC0810617.1"/>
    <property type="molecule type" value="Genomic_DNA"/>
</dbReference>
<dbReference type="InterPro" id="IPR011042">
    <property type="entry name" value="6-blade_b-propeller_TolB-like"/>
</dbReference>
<dbReference type="PROSITE" id="PS51318">
    <property type="entry name" value="TAT"/>
    <property type="match status" value="1"/>
</dbReference>
<keyword evidence="2" id="KW-0732">Signal</keyword>
<feature type="domain" description="Phytase-like" evidence="3">
    <location>
        <begin position="58"/>
        <end position="302"/>
    </location>
</feature>
<evidence type="ECO:0000313" key="4">
    <source>
        <dbReference type="EMBL" id="MFC0810617.1"/>
    </source>
</evidence>
<dbReference type="Proteomes" id="UP001589920">
    <property type="component" value="Unassembled WGS sequence"/>
</dbReference>
<name>A0ABV6T1T4_9RHOB</name>
<protein>
    <submittedName>
        <fullName evidence="4">Esterase-like activity of phytase family protein</fullName>
    </submittedName>
</protein>
<reference evidence="4 5" key="1">
    <citation type="submission" date="2024-09" db="EMBL/GenBank/DDBJ databases">
        <authorList>
            <person name="Sun Q."/>
            <person name="Mori K."/>
        </authorList>
    </citation>
    <scope>NUCLEOTIDE SEQUENCE [LARGE SCALE GENOMIC DNA]</scope>
    <source>
        <strain evidence="4 5">KCTC 42086</strain>
    </source>
</reference>
<gene>
    <name evidence="4" type="ORF">ACFHYO_00615</name>
</gene>
<organism evidence="4 5">
    <name type="scientific">Paracoccus panacisoli</name>
    <dbReference type="NCBI Taxonomy" id="1510163"/>
    <lineage>
        <taxon>Bacteria</taxon>
        <taxon>Pseudomonadati</taxon>
        <taxon>Pseudomonadota</taxon>
        <taxon>Alphaproteobacteria</taxon>
        <taxon>Rhodobacterales</taxon>
        <taxon>Paracoccaceae</taxon>
        <taxon>Paracoccus</taxon>
    </lineage>
</organism>
<dbReference type="SUPFAM" id="SSF101898">
    <property type="entry name" value="NHL repeat"/>
    <property type="match status" value="1"/>
</dbReference>
<dbReference type="InterPro" id="IPR006311">
    <property type="entry name" value="TAT_signal"/>
</dbReference>
<evidence type="ECO:0000313" key="5">
    <source>
        <dbReference type="Proteomes" id="UP001589920"/>
    </source>
</evidence>
<proteinExistence type="predicted"/>
<feature type="region of interest" description="Disordered" evidence="1">
    <location>
        <begin position="322"/>
        <end position="344"/>
    </location>
</feature>